<dbReference type="Pfam" id="PF14864">
    <property type="entry name" value="Alkyl_sulf_C"/>
    <property type="match status" value="1"/>
</dbReference>
<dbReference type="InterPro" id="IPR029228">
    <property type="entry name" value="Alkyl_sulf_dimr"/>
</dbReference>
<dbReference type="Pfam" id="PF14863">
    <property type="entry name" value="Alkyl_sulf_dimr"/>
    <property type="match status" value="1"/>
</dbReference>
<dbReference type="InterPro" id="IPR029229">
    <property type="entry name" value="Alkyl_sulf_C"/>
</dbReference>
<feature type="domain" description="Metallo-beta-lactamase" evidence="6">
    <location>
        <begin position="124"/>
        <end position="346"/>
    </location>
</feature>
<sequence>MGRSPCARRPSARGSVGGQAMPSAAKPATAATTAANQAVLAELPFYDTADFAEAWRGHVAPLPDGVVRGKAGRLVWDLGEYRFLETEQAPPEVNPSLWRLARLNMANGLFEVCPGVYQIRGLDLANMTIVEGERGVIVIDALTNAEAAATGLALYRAHRGERPVSALIYTHSHADHFGGAFGVASLDEVRAGRVPVIAPDGFMEELGAESVLAGIPMARRANFQFGGALHRGVRGQVDAGLGKRMGLAVSTLLPPTDLIVEPVESRTIDGVELVFQMAPQTEAPAEMHIWLPKQRVLNMAENTTRHLHNFIPLRGAQARDTRVWSNAITTSMALFGDQAEILVAQHHWPIWGREKLLGYLGRQRDLYKHIHDQALRLAARGLRPAEIAERLRLPDSLAQDWACRGYYGTVSHNAKAVYQRYLSWYDGNPANLDPLPPAEAARKLVEYLGPLDAVMARARDDFARGEYRWVVQLMNQLVFADPDNAAARELCADAHEQLGYQAESATWRNAYLLAAQELRGGISGSRAVGFLRPDMLPALSTEVVFDWLGVRLKAEQAAGLHWRIDWHFTDRGEIVAQNLENATLTQRLGTGSAAADARVTTTRAAFDRLVAGGVGFDVLLAEGAATVAGDATLPAKLFALLDVFETIFPVVTPR</sequence>
<dbReference type="Proteomes" id="UP000697995">
    <property type="component" value="Unassembled WGS sequence"/>
</dbReference>
<dbReference type="EMBL" id="NRSG01000292">
    <property type="protein sequence ID" value="MBK1661369.1"/>
    <property type="molecule type" value="Genomic_DNA"/>
</dbReference>
<dbReference type="InterPro" id="IPR036866">
    <property type="entry name" value="RibonucZ/Hydroxyglut_hydro"/>
</dbReference>
<feature type="region of interest" description="Disordered" evidence="5">
    <location>
        <begin position="1"/>
        <end position="24"/>
    </location>
</feature>
<keyword evidence="3" id="KW-0862">Zinc</keyword>
<comment type="caution">
    <text evidence="7">The sequence shown here is derived from an EMBL/GenBank/DDBJ whole genome shotgun (WGS) entry which is preliminary data.</text>
</comment>
<keyword evidence="1" id="KW-0479">Metal-binding</keyword>
<evidence type="ECO:0000256" key="5">
    <source>
        <dbReference type="SAM" id="MobiDB-lite"/>
    </source>
</evidence>
<dbReference type="SUPFAM" id="SSF55718">
    <property type="entry name" value="SCP-like"/>
    <property type="match status" value="1"/>
</dbReference>
<dbReference type="SMART" id="SM00849">
    <property type="entry name" value="Lactamase_B"/>
    <property type="match status" value="1"/>
</dbReference>
<keyword evidence="8" id="KW-1185">Reference proteome</keyword>
<evidence type="ECO:0000256" key="1">
    <source>
        <dbReference type="ARBA" id="ARBA00022723"/>
    </source>
</evidence>
<dbReference type="CDD" id="cd07710">
    <property type="entry name" value="arylsulfatase_Sdsa1-like_MBL-fold"/>
    <property type="match status" value="1"/>
</dbReference>
<dbReference type="InterPro" id="IPR038536">
    <property type="entry name" value="Alkyl/aryl-sulf_dimr_sf"/>
</dbReference>
<name>A0ABS1D655_9PROT</name>
<dbReference type="Gene3D" id="1.25.40.880">
    <property type="entry name" value="Alkyl sulfatase, dimerisation domain"/>
    <property type="match status" value="1"/>
</dbReference>
<evidence type="ECO:0000256" key="3">
    <source>
        <dbReference type="ARBA" id="ARBA00022833"/>
    </source>
</evidence>
<accession>A0ABS1D655</accession>
<reference evidence="7 8" key="1">
    <citation type="journal article" date="2020" name="Microorganisms">
        <title>Osmotic Adaptation and Compatible Solute Biosynthesis of Phototrophic Bacteria as Revealed from Genome Analyses.</title>
        <authorList>
            <person name="Imhoff J.F."/>
            <person name="Rahn T."/>
            <person name="Kunzel S."/>
            <person name="Keller A."/>
            <person name="Neulinger S.C."/>
        </authorList>
    </citation>
    <scope>NUCLEOTIDE SEQUENCE [LARGE SCALE GENOMIC DNA]</scope>
    <source>
        <strain evidence="7 8">DSM 15382</strain>
    </source>
</reference>
<dbReference type="Gene3D" id="3.60.15.30">
    <property type="entry name" value="Metallo-beta-lactamase domain"/>
    <property type="match status" value="1"/>
</dbReference>
<evidence type="ECO:0000259" key="6">
    <source>
        <dbReference type="SMART" id="SM00849"/>
    </source>
</evidence>
<evidence type="ECO:0000256" key="2">
    <source>
        <dbReference type="ARBA" id="ARBA00022801"/>
    </source>
</evidence>
<dbReference type="InterPro" id="IPR044097">
    <property type="entry name" value="Bds1/SdsA1_MBL-fold"/>
</dbReference>
<evidence type="ECO:0000313" key="8">
    <source>
        <dbReference type="Proteomes" id="UP000697995"/>
    </source>
</evidence>
<dbReference type="InterPro" id="IPR001279">
    <property type="entry name" value="Metallo-B-lactamas"/>
</dbReference>
<dbReference type="PANTHER" id="PTHR43223">
    <property type="entry name" value="ALKYL/ARYL-SULFATASE"/>
    <property type="match status" value="1"/>
</dbReference>
<evidence type="ECO:0000313" key="7">
    <source>
        <dbReference type="EMBL" id="MBK1661369.1"/>
    </source>
</evidence>
<organism evidence="7 8">
    <name type="scientific">Paracraurococcus ruber</name>
    <dbReference type="NCBI Taxonomy" id="77675"/>
    <lineage>
        <taxon>Bacteria</taxon>
        <taxon>Pseudomonadati</taxon>
        <taxon>Pseudomonadota</taxon>
        <taxon>Alphaproteobacteria</taxon>
        <taxon>Acetobacterales</taxon>
        <taxon>Roseomonadaceae</taxon>
        <taxon>Paracraurococcus</taxon>
    </lineage>
</organism>
<keyword evidence="2" id="KW-0378">Hydrolase</keyword>
<protein>
    <recommendedName>
        <fullName evidence="6">Metallo-beta-lactamase domain-containing protein</fullName>
    </recommendedName>
</protein>
<evidence type="ECO:0000256" key="4">
    <source>
        <dbReference type="ARBA" id="ARBA00033751"/>
    </source>
</evidence>
<proteinExistence type="inferred from homology"/>
<dbReference type="Gene3D" id="3.30.1050.10">
    <property type="entry name" value="SCP2 sterol-binding domain"/>
    <property type="match status" value="1"/>
</dbReference>
<dbReference type="Pfam" id="PF00753">
    <property type="entry name" value="Lactamase_B"/>
    <property type="match status" value="1"/>
</dbReference>
<dbReference type="InterPro" id="IPR036527">
    <property type="entry name" value="SCP2_sterol-bd_dom_sf"/>
</dbReference>
<dbReference type="InterPro" id="IPR052195">
    <property type="entry name" value="Bact_Alkyl/Aryl-Sulfatase"/>
</dbReference>
<comment type="similarity">
    <text evidence="4">Belongs to the metallo-beta-lactamase superfamily. Type III sulfatase family.</text>
</comment>
<dbReference type="PANTHER" id="PTHR43223:SF1">
    <property type="entry name" value="ALKYL_ARYL-SULFATASE BDS1"/>
    <property type="match status" value="1"/>
</dbReference>
<dbReference type="SUPFAM" id="SSF56281">
    <property type="entry name" value="Metallo-hydrolase/oxidoreductase"/>
    <property type="match status" value="1"/>
</dbReference>
<gene>
    <name evidence="7" type="ORF">CKO45_24470</name>
</gene>